<evidence type="ECO:0000256" key="1">
    <source>
        <dbReference type="ARBA" id="ARBA00022849"/>
    </source>
</evidence>
<dbReference type="InterPro" id="IPR001845">
    <property type="entry name" value="HTH_ArsR_DNA-bd_dom"/>
</dbReference>
<reference evidence="6 7" key="1">
    <citation type="submission" date="2020-07" db="EMBL/GenBank/DDBJ databases">
        <title>Bacterium isolated from marien macroalgae.</title>
        <authorList>
            <person name="Zhu K."/>
            <person name="Lu D."/>
            <person name="Du Z."/>
        </authorList>
    </citation>
    <scope>NUCLEOTIDE SEQUENCE [LARGE SCALE GENOMIC DNA]</scope>
    <source>
        <strain evidence="6 7">3-1745</strain>
    </source>
</reference>
<evidence type="ECO:0000256" key="2">
    <source>
        <dbReference type="ARBA" id="ARBA00023015"/>
    </source>
</evidence>
<dbReference type="RefSeq" id="WP_181739083.1">
    <property type="nucleotide sequence ID" value="NZ_JACEMT010000046.1"/>
</dbReference>
<dbReference type="FunFam" id="1.10.10.10:FF:000279">
    <property type="entry name" value="Transcriptional regulator, ArsR family"/>
    <property type="match status" value="1"/>
</dbReference>
<dbReference type="GO" id="GO:0003700">
    <property type="term" value="F:DNA-binding transcription factor activity"/>
    <property type="evidence" value="ECO:0007669"/>
    <property type="project" value="InterPro"/>
</dbReference>
<dbReference type="PRINTS" id="PR00778">
    <property type="entry name" value="HTHARSR"/>
</dbReference>
<dbReference type="PANTHER" id="PTHR33154">
    <property type="entry name" value="TRANSCRIPTIONAL REGULATOR, ARSR FAMILY"/>
    <property type="match status" value="1"/>
</dbReference>
<gene>
    <name evidence="6" type="ORF">H1S06_08290</name>
</gene>
<dbReference type="InterPro" id="IPR011991">
    <property type="entry name" value="ArsR-like_HTH"/>
</dbReference>
<dbReference type="NCBIfam" id="NF007528">
    <property type="entry name" value="PRK10141.1"/>
    <property type="match status" value="1"/>
</dbReference>
<keyword evidence="4" id="KW-0804">Transcription</keyword>
<feature type="domain" description="HTH arsR-type" evidence="5">
    <location>
        <begin position="1"/>
        <end position="89"/>
    </location>
</feature>
<evidence type="ECO:0000313" key="7">
    <source>
        <dbReference type="Proteomes" id="UP000538931"/>
    </source>
</evidence>
<dbReference type="GO" id="GO:0003677">
    <property type="term" value="F:DNA binding"/>
    <property type="evidence" value="ECO:0007669"/>
    <property type="project" value="UniProtKB-KW"/>
</dbReference>
<evidence type="ECO:0000256" key="3">
    <source>
        <dbReference type="ARBA" id="ARBA00023125"/>
    </source>
</evidence>
<dbReference type="Pfam" id="PF01022">
    <property type="entry name" value="HTH_5"/>
    <property type="match status" value="1"/>
</dbReference>
<dbReference type="Proteomes" id="UP000538931">
    <property type="component" value="Unassembled WGS sequence"/>
</dbReference>
<dbReference type="EMBL" id="JACEMT010000046">
    <property type="protein sequence ID" value="MBA4502358.1"/>
    <property type="molecule type" value="Genomic_DNA"/>
</dbReference>
<dbReference type="PROSITE" id="PS50987">
    <property type="entry name" value="HTH_ARSR_2"/>
    <property type="match status" value="1"/>
</dbReference>
<proteinExistence type="predicted"/>
<dbReference type="InterPro" id="IPR036388">
    <property type="entry name" value="WH-like_DNA-bd_sf"/>
</dbReference>
<dbReference type="GO" id="GO:0046685">
    <property type="term" value="P:response to arsenic-containing substance"/>
    <property type="evidence" value="ECO:0007669"/>
    <property type="project" value="UniProtKB-KW"/>
</dbReference>
<comment type="caution">
    <text evidence="6">The sequence shown here is derived from an EMBL/GenBank/DDBJ whole genome shotgun (WGS) entry which is preliminary data.</text>
</comment>
<evidence type="ECO:0000313" key="6">
    <source>
        <dbReference type="EMBL" id="MBA4502358.1"/>
    </source>
</evidence>
<dbReference type="NCBIfam" id="NF033788">
    <property type="entry name" value="HTH_metalloreg"/>
    <property type="match status" value="1"/>
</dbReference>
<keyword evidence="2" id="KW-0805">Transcription regulation</keyword>
<keyword evidence="7" id="KW-1185">Reference proteome</keyword>
<evidence type="ECO:0000259" key="5">
    <source>
        <dbReference type="PROSITE" id="PS50987"/>
    </source>
</evidence>
<dbReference type="InterPro" id="IPR036390">
    <property type="entry name" value="WH_DNA-bd_sf"/>
</dbReference>
<sequence length="118" mass="13150">MKALDVFKVLADETRLRSVLLIQREGELCVCELVEALAETQPKISRHLAQLRKAGVLADRRQGQWVFYRLHGELPDWVRQMLQQVGAQEQAGLRQALARLEGMLSRPAAGGNACGVNC</sequence>
<dbReference type="CDD" id="cd00090">
    <property type="entry name" value="HTH_ARSR"/>
    <property type="match status" value="1"/>
</dbReference>
<dbReference type="AlphaFoldDB" id="A0A7W1WY98"/>
<dbReference type="SMART" id="SM00418">
    <property type="entry name" value="HTH_ARSR"/>
    <property type="match status" value="1"/>
</dbReference>
<dbReference type="PANTHER" id="PTHR33154:SF18">
    <property type="entry name" value="ARSENICAL RESISTANCE OPERON REPRESSOR"/>
    <property type="match status" value="1"/>
</dbReference>
<dbReference type="SUPFAM" id="SSF46785">
    <property type="entry name" value="Winged helix' DNA-binding domain"/>
    <property type="match status" value="1"/>
</dbReference>
<dbReference type="InterPro" id="IPR051081">
    <property type="entry name" value="HTH_MetalResp_TranReg"/>
</dbReference>
<dbReference type="Gene3D" id="1.10.10.10">
    <property type="entry name" value="Winged helix-like DNA-binding domain superfamily/Winged helix DNA-binding domain"/>
    <property type="match status" value="1"/>
</dbReference>
<keyword evidence="3" id="KW-0238">DNA-binding</keyword>
<organism evidence="6 7">
    <name type="scientific">Marinobacterium marinum</name>
    <dbReference type="NCBI Taxonomy" id="2756129"/>
    <lineage>
        <taxon>Bacteria</taxon>
        <taxon>Pseudomonadati</taxon>
        <taxon>Pseudomonadota</taxon>
        <taxon>Gammaproteobacteria</taxon>
        <taxon>Oceanospirillales</taxon>
        <taxon>Oceanospirillaceae</taxon>
        <taxon>Marinobacterium</taxon>
    </lineage>
</organism>
<name>A0A7W1WY98_9GAMM</name>
<keyword evidence="1" id="KW-0059">Arsenical resistance</keyword>
<accession>A0A7W1WY98</accession>
<evidence type="ECO:0000256" key="4">
    <source>
        <dbReference type="ARBA" id="ARBA00023163"/>
    </source>
</evidence>
<protein>
    <submittedName>
        <fullName evidence="6">Metalloregulator ArsR/SmtB family transcription factor</fullName>
    </submittedName>
</protein>